<keyword evidence="2" id="KW-1185">Reference proteome</keyword>
<dbReference type="RefSeq" id="WP_106593554.1">
    <property type="nucleotide sequence ID" value="NZ_PYAS01000001.1"/>
</dbReference>
<dbReference type="EMBL" id="PYAS01000001">
    <property type="protein sequence ID" value="PSL33874.1"/>
    <property type="molecule type" value="Genomic_DNA"/>
</dbReference>
<dbReference type="OrthoDB" id="956621at2"/>
<sequence length="136" mass="15677">MNTLAIVPILGKTPLGHAKIDSQKPLTSLLFKRLYLSIRQQSPWKGTLVMDLTNNPNSKDSKTQDDFRTYLAAKESLSEMQITHKQAFAQLYARWLSELGRQPDRLRIIYDKDEGFIEYPVKLVMQGKEKVVIQIQ</sequence>
<proteinExistence type="predicted"/>
<gene>
    <name evidence="1" type="ORF">CLV60_101243</name>
</gene>
<evidence type="ECO:0000313" key="2">
    <source>
        <dbReference type="Proteomes" id="UP000241964"/>
    </source>
</evidence>
<accession>A0A2P8GIS1</accession>
<evidence type="ECO:0000313" key="1">
    <source>
        <dbReference type="EMBL" id="PSL33874.1"/>
    </source>
</evidence>
<reference evidence="1 2" key="1">
    <citation type="submission" date="2018-03" db="EMBL/GenBank/DDBJ databases">
        <title>Genomic Encyclopedia of Archaeal and Bacterial Type Strains, Phase II (KMG-II): from individual species to whole genera.</title>
        <authorList>
            <person name="Goeker M."/>
        </authorList>
    </citation>
    <scope>NUCLEOTIDE SEQUENCE [LARGE SCALE GENOMIC DNA]</scope>
    <source>
        <strain evidence="1 2">DSM 29057</strain>
    </source>
</reference>
<organism evidence="1 2">
    <name type="scientific">Dyadobacter jiangsuensis</name>
    <dbReference type="NCBI Taxonomy" id="1591085"/>
    <lineage>
        <taxon>Bacteria</taxon>
        <taxon>Pseudomonadati</taxon>
        <taxon>Bacteroidota</taxon>
        <taxon>Cytophagia</taxon>
        <taxon>Cytophagales</taxon>
        <taxon>Spirosomataceae</taxon>
        <taxon>Dyadobacter</taxon>
    </lineage>
</organism>
<name>A0A2P8GIS1_9BACT</name>
<comment type="caution">
    <text evidence="1">The sequence shown here is derived from an EMBL/GenBank/DDBJ whole genome shotgun (WGS) entry which is preliminary data.</text>
</comment>
<dbReference type="Proteomes" id="UP000241964">
    <property type="component" value="Unassembled WGS sequence"/>
</dbReference>
<dbReference type="AlphaFoldDB" id="A0A2P8GIS1"/>
<protein>
    <submittedName>
        <fullName evidence="1">Uncharacterized protein</fullName>
    </submittedName>
</protein>